<name>A0AA35KK34_9SAUR</name>
<dbReference type="EMBL" id="OX395132">
    <property type="protein sequence ID" value="CAI5779690.1"/>
    <property type="molecule type" value="Genomic_DNA"/>
</dbReference>
<protein>
    <submittedName>
        <fullName evidence="1">Uncharacterized protein</fullName>
    </submittedName>
</protein>
<organism evidence="1 2">
    <name type="scientific">Podarcis lilfordi</name>
    <name type="common">Lilford's wall lizard</name>
    <dbReference type="NCBI Taxonomy" id="74358"/>
    <lineage>
        <taxon>Eukaryota</taxon>
        <taxon>Metazoa</taxon>
        <taxon>Chordata</taxon>
        <taxon>Craniata</taxon>
        <taxon>Vertebrata</taxon>
        <taxon>Euteleostomi</taxon>
        <taxon>Lepidosauria</taxon>
        <taxon>Squamata</taxon>
        <taxon>Bifurcata</taxon>
        <taxon>Unidentata</taxon>
        <taxon>Episquamata</taxon>
        <taxon>Laterata</taxon>
        <taxon>Lacertibaenia</taxon>
        <taxon>Lacertidae</taxon>
        <taxon>Podarcis</taxon>
    </lineage>
</organism>
<accession>A0AA35KK34</accession>
<dbReference type="Proteomes" id="UP001178461">
    <property type="component" value="Chromosome 7"/>
</dbReference>
<dbReference type="AlphaFoldDB" id="A0AA35KK34"/>
<evidence type="ECO:0000313" key="2">
    <source>
        <dbReference type="Proteomes" id="UP001178461"/>
    </source>
</evidence>
<gene>
    <name evidence="1" type="ORF">PODLI_1B009546</name>
</gene>
<reference evidence="1" key="1">
    <citation type="submission" date="2022-12" db="EMBL/GenBank/DDBJ databases">
        <authorList>
            <person name="Alioto T."/>
            <person name="Alioto T."/>
            <person name="Gomez Garrido J."/>
        </authorList>
    </citation>
    <scope>NUCLEOTIDE SEQUENCE</scope>
</reference>
<keyword evidence="2" id="KW-1185">Reference proteome</keyword>
<sequence length="169" mass="18682">MRQLTSKLSRNLNSNGNGCQYGYTGLIRSKYNNKYTPVWIGEGKFKAINMDSDLIQIWTKPVSFPKPARLSVVSTPFMHSSTKSVSSTFCLRPVMAFLSSHKRLGVLLSHSTDYSHYFCSGPEGPSTLVLSATLRDQTFAGFLSSSHSSLYKTEILSFLIGLLNIKSVG</sequence>
<proteinExistence type="predicted"/>
<evidence type="ECO:0000313" key="1">
    <source>
        <dbReference type="EMBL" id="CAI5779690.1"/>
    </source>
</evidence>